<dbReference type="PANTHER" id="PTHR37309">
    <property type="entry name" value="SLR0284 PROTEIN"/>
    <property type="match status" value="1"/>
</dbReference>
<reference evidence="2" key="2">
    <citation type="journal article" date="2021" name="PeerJ">
        <title>Extensive microbial diversity within the chicken gut microbiome revealed by metagenomics and culture.</title>
        <authorList>
            <person name="Gilroy R."/>
            <person name="Ravi A."/>
            <person name="Getino M."/>
            <person name="Pursley I."/>
            <person name="Horton D.L."/>
            <person name="Alikhan N.F."/>
            <person name="Baker D."/>
            <person name="Gharbi K."/>
            <person name="Hall N."/>
            <person name="Watson M."/>
            <person name="Adriaenssens E.M."/>
            <person name="Foster-Nyarko E."/>
            <person name="Jarju S."/>
            <person name="Secka A."/>
            <person name="Antonio M."/>
            <person name="Oren A."/>
            <person name="Chaudhuri R.R."/>
            <person name="La Ragione R."/>
            <person name="Hildebrand F."/>
            <person name="Pallen M.J."/>
        </authorList>
    </citation>
    <scope>NUCLEOTIDE SEQUENCE</scope>
    <source>
        <strain evidence="2">ChiGjej1B1-2707</strain>
    </source>
</reference>
<evidence type="ECO:0000256" key="1">
    <source>
        <dbReference type="SAM" id="Phobius"/>
    </source>
</evidence>
<dbReference type="PANTHER" id="PTHR37309:SF1">
    <property type="entry name" value="SLR0284 PROTEIN"/>
    <property type="match status" value="1"/>
</dbReference>
<feature type="transmembrane region" description="Helical" evidence="1">
    <location>
        <begin position="56"/>
        <end position="80"/>
    </location>
</feature>
<feature type="transmembrane region" description="Helical" evidence="1">
    <location>
        <begin position="7"/>
        <end position="25"/>
    </location>
</feature>
<sequence>MKFILRWIVTALAVGVAVWIVPGISVFGMETWAAVALFGLVLALINMSIKPILQFISLPVTCLTLGIFYLVVNAFLLYLAQWLANNVLGLSFHIESFGSAFVGAIVISIVSAILNTITGANEE</sequence>
<keyword evidence="1" id="KW-0812">Transmembrane</keyword>
<organism evidence="2 3">
    <name type="scientific">Candidatus Aveggerthella stercoripullorum</name>
    <dbReference type="NCBI Taxonomy" id="2840688"/>
    <lineage>
        <taxon>Bacteria</taxon>
        <taxon>Bacillati</taxon>
        <taxon>Actinomycetota</taxon>
        <taxon>Coriobacteriia</taxon>
        <taxon>Eggerthellales</taxon>
        <taxon>Eggerthellaceae</taxon>
        <taxon>Eggerthellaceae incertae sedis</taxon>
        <taxon>Candidatus Aveggerthella</taxon>
    </lineage>
</organism>
<comment type="caution">
    <text evidence="2">The sequence shown here is derived from an EMBL/GenBank/DDBJ whole genome shotgun (WGS) entry which is preliminary data.</text>
</comment>
<dbReference type="AlphaFoldDB" id="A0A9D0ZYH6"/>
<feature type="transmembrane region" description="Helical" evidence="1">
    <location>
        <begin position="100"/>
        <end position="120"/>
    </location>
</feature>
<dbReference type="Proteomes" id="UP000824261">
    <property type="component" value="Unassembled WGS sequence"/>
</dbReference>
<feature type="transmembrane region" description="Helical" evidence="1">
    <location>
        <begin position="31"/>
        <end position="49"/>
    </location>
</feature>
<reference evidence="2" key="1">
    <citation type="submission" date="2020-10" db="EMBL/GenBank/DDBJ databases">
        <authorList>
            <person name="Gilroy R."/>
        </authorList>
    </citation>
    <scope>NUCLEOTIDE SEQUENCE</scope>
    <source>
        <strain evidence="2">ChiGjej1B1-2707</strain>
    </source>
</reference>
<keyword evidence="1" id="KW-0472">Membrane</keyword>
<evidence type="ECO:0000313" key="2">
    <source>
        <dbReference type="EMBL" id="HIR00742.1"/>
    </source>
</evidence>
<evidence type="ECO:0000313" key="3">
    <source>
        <dbReference type="Proteomes" id="UP000824261"/>
    </source>
</evidence>
<name>A0A9D0ZYH6_9ACTN</name>
<dbReference type="EMBL" id="DVGB01000004">
    <property type="protein sequence ID" value="HIR00742.1"/>
    <property type="molecule type" value="Genomic_DNA"/>
</dbReference>
<protein>
    <submittedName>
        <fullName evidence="2">Phage holin family protein</fullName>
    </submittedName>
</protein>
<proteinExistence type="predicted"/>
<dbReference type="InterPro" id="IPR007165">
    <property type="entry name" value="Phage_holin_4_2"/>
</dbReference>
<dbReference type="Pfam" id="PF04020">
    <property type="entry name" value="Phage_holin_4_2"/>
    <property type="match status" value="1"/>
</dbReference>
<keyword evidence="1" id="KW-1133">Transmembrane helix</keyword>
<gene>
    <name evidence="2" type="ORF">IAA69_00470</name>
</gene>
<accession>A0A9D0ZYH6</accession>